<name>A0A0P1GEX2_9RHOB</name>
<evidence type="ECO:0000313" key="5">
    <source>
        <dbReference type="EMBL" id="CUH79603.1"/>
    </source>
</evidence>
<keyword evidence="6" id="KW-1185">Reference proteome</keyword>
<dbReference type="EMBL" id="CYSE01000004">
    <property type="protein sequence ID" value="CUH79603.1"/>
    <property type="molecule type" value="Genomic_DNA"/>
</dbReference>
<dbReference type="Proteomes" id="UP000054935">
    <property type="component" value="Unassembled WGS sequence"/>
</dbReference>
<evidence type="ECO:0000259" key="4">
    <source>
        <dbReference type="PROSITE" id="PS51462"/>
    </source>
</evidence>
<dbReference type="PRINTS" id="PR00502">
    <property type="entry name" value="NUDIXFAMILY"/>
</dbReference>
<accession>A0A0P1GEX2</accession>
<dbReference type="PANTHER" id="PTHR43046">
    <property type="entry name" value="GDP-MANNOSE MANNOSYL HYDROLASE"/>
    <property type="match status" value="1"/>
</dbReference>
<comment type="cofactor">
    <cofactor evidence="1">
        <name>Mg(2+)</name>
        <dbReference type="ChEBI" id="CHEBI:18420"/>
    </cofactor>
</comment>
<dbReference type="InterPro" id="IPR015797">
    <property type="entry name" value="NUDIX_hydrolase-like_dom_sf"/>
</dbReference>
<sequence length="149" mass="16934">MTPRFGDAPESGRRYVTRPGAYVILPRAGSLLLTYQSHPYPEFQLPGGGIDPGEGPIEALHREVFEETGWRMTRPRRLGAFRRFTFMPEYEIWAEKVCLIYTAMPVRPLGPPTEPHHVPTWMPVAEAAERLGNPGDAAFVRRFARSSRR</sequence>
<dbReference type="AlphaFoldDB" id="A0A0P1GEX2"/>
<comment type="similarity">
    <text evidence="3">Belongs to the Nudix hydrolase family.</text>
</comment>
<dbReference type="InterPro" id="IPR020084">
    <property type="entry name" value="NUDIX_hydrolase_CS"/>
</dbReference>
<dbReference type="Gene3D" id="3.90.79.10">
    <property type="entry name" value="Nucleoside Triphosphate Pyrophosphohydrolase"/>
    <property type="match status" value="1"/>
</dbReference>
<dbReference type="OrthoDB" id="9816040at2"/>
<dbReference type="InterPro" id="IPR000086">
    <property type="entry name" value="NUDIX_hydrolase_dom"/>
</dbReference>
<evidence type="ECO:0000256" key="1">
    <source>
        <dbReference type="ARBA" id="ARBA00001946"/>
    </source>
</evidence>
<proteinExistence type="inferred from homology"/>
<dbReference type="GO" id="GO:0016787">
    <property type="term" value="F:hydrolase activity"/>
    <property type="evidence" value="ECO:0007669"/>
    <property type="project" value="UniProtKB-KW"/>
</dbReference>
<dbReference type="STRING" id="441103.TRN7648_02556"/>
<evidence type="ECO:0000313" key="6">
    <source>
        <dbReference type="Proteomes" id="UP000054935"/>
    </source>
</evidence>
<dbReference type="Pfam" id="PF00293">
    <property type="entry name" value="NUDIX"/>
    <property type="match status" value="1"/>
</dbReference>
<dbReference type="PROSITE" id="PS51462">
    <property type="entry name" value="NUDIX"/>
    <property type="match status" value="1"/>
</dbReference>
<dbReference type="PANTHER" id="PTHR43046:SF2">
    <property type="entry name" value="8-OXO-DGTP DIPHOSPHATASE-RELATED"/>
    <property type="match status" value="1"/>
</dbReference>
<dbReference type="PROSITE" id="PS00893">
    <property type="entry name" value="NUDIX_BOX"/>
    <property type="match status" value="1"/>
</dbReference>
<organism evidence="5 6">
    <name type="scientific">Tropicibacter naphthalenivorans</name>
    <dbReference type="NCBI Taxonomy" id="441103"/>
    <lineage>
        <taxon>Bacteria</taxon>
        <taxon>Pseudomonadati</taxon>
        <taxon>Pseudomonadota</taxon>
        <taxon>Alphaproteobacteria</taxon>
        <taxon>Rhodobacterales</taxon>
        <taxon>Roseobacteraceae</taxon>
        <taxon>Tropicibacter</taxon>
    </lineage>
</organism>
<feature type="domain" description="Nudix hydrolase" evidence="4">
    <location>
        <begin position="16"/>
        <end position="145"/>
    </location>
</feature>
<dbReference type="RefSeq" id="WP_058248044.1">
    <property type="nucleotide sequence ID" value="NZ_CYSE01000004.1"/>
</dbReference>
<gene>
    <name evidence="5" type="ORF">TRN7648_02556</name>
</gene>
<dbReference type="InterPro" id="IPR020476">
    <property type="entry name" value="Nudix_hydrolase"/>
</dbReference>
<keyword evidence="2 3" id="KW-0378">Hydrolase</keyword>
<evidence type="ECO:0000256" key="2">
    <source>
        <dbReference type="ARBA" id="ARBA00022801"/>
    </source>
</evidence>
<evidence type="ECO:0000256" key="3">
    <source>
        <dbReference type="RuleBase" id="RU003476"/>
    </source>
</evidence>
<dbReference type="SUPFAM" id="SSF55811">
    <property type="entry name" value="Nudix"/>
    <property type="match status" value="1"/>
</dbReference>
<reference evidence="5 6" key="1">
    <citation type="submission" date="2015-09" db="EMBL/GenBank/DDBJ databases">
        <authorList>
            <consortium name="Swine Surveillance"/>
        </authorList>
    </citation>
    <scope>NUCLEOTIDE SEQUENCE [LARGE SCALE GENOMIC DNA]</scope>
    <source>
        <strain evidence="5 6">CECT 7648</strain>
    </source>
</reference>
<protein>
    <submittedName>
        <fullName evidence="5">RNA pyrophosphohydrolase</fullName>
    </submittedName>
</protein>